<feature type="transmembrane region" description="Helical" evidence="9">
    <location>
        <begin position="30"/>
        <end position="55"/>
    </location>
</feature>
<keyword evidence="12" id="KW-1185">Reference proteome</keyword>
<dbReference type="GO" id="GO:0007186">
    <property type="term" value="P:G protein-coupled receptor signaling pathway"/>
    <property type="evidence" value="ECO:0000318"/>
    <property type="project" value="GO_Central"/>
</dbReference>
<keyword evidence="7 8" id="KW-0807">Transducer</keyword>
<comment type="subcellular location">
    <subcellularLocation>
        <location evidence="1">Membrane</location>
        <topology evidence="1">Multi-pass membrane protein</topology>
    </subcellularLocation>
</comment>
<feature type="transmembrane region" description="Helical" evidence="9">
    <location>
        <begin position="252"/>
        <end position="272"/>
    </location>
</feature>
<dbReference type="PANTHER" id="PTHR45695">
    <property type="entry name" value="LEUCOKININ RECEPTOR-RELATED"/>
    <property type="match status" value="1"/>
</dbReference>
<accession>A7S9A0</accession>
<dbReference type="PRINTS" id="PR00237">
    <property type="entry name" value="GPCRRHODOPSN"/>
</dbReference>
<feature type="transmembrane region" description="Helical" evidence="9">
    <location>
        <begin position="67"/>
        <end position="92"/>
    </location>
</feature>
<dbReference type="SUPFAM" id="SSF81321">
    <property type="entry name" value="Family A G protein-coupled receptor-like"/>
    <property type="match status" value="1"/>
</dbReference>
<dbReference type="Proteomes" id="UP000001593">
    <property type="component" value="Unassembled WGS sequence"/>
</dbReference>
<gene>
    <name evidence="11" type="ORF">NEMVEDRAFT_v1g13531</name>
</gene>
<feature type="non-terminal residue" evidence="11">
    <location>
        <position position="1"/>
    </location>
</feature>
<evidence type="ECO:0000256" key="8">
    <source>
        <dbReference type="RuleBase" id="RU000688"/>
    </source>
</evidence>
<feature type="transmembrane region" description="Helical" evidence="9">
    <location>
        <begin position="112"/>
        <end position="135"/>
    </location>
</feature>
<evidence type="ECO:0000256" key="9">
    <source>
        <dbReference type="SAM" id="Phobius"/>
    </source>
</evidence>
<dbReference type="PhylomeDB" id="A7S9A0"/>
<dbReference type="HOGENOM" id="CLU_009579_6_0_1"/>
<dbReference type="OMA" id="PTFIVIY"/>
<feature type="transmembrane region" description="Helical" evidence="9">
    <location>
        <begin position="162"/>
        <end position="186"/>
    </location>
</feature>
<dbReference type="PANTHER" id="PTHR45695:SF9">
    <property type="entry name" value="LEUCOKININ RECEPTOR"/>
    <property type="match status" value="1"/>
</dbReference>
<keyword evidence="5 9" id="KW-0472">Membrane</keyword>
<feature type="domain" description="G-protein coupled receptors family 1 profile" evidence="10">
    <location>
        <begin position="9"/>
        <end position="269"/>
    </location>
</feature>
<dbReference type="GO" id="GO:0005886">
    <property type="term" value="C:plasma membrane"/>
    <property type="evidence" value="ECO:0000318"/>
    <property type="project" value="GO_Central"/>
</dbReference>
<keyword evidence="6 8" id="KW-0675">Receptor</keyword>
<evidence type="ECO:0000256" key="7">
    <source>
        <dbReference type="ARBA" id="ARBA00023224"/>
    </source>
</evidence>
<evidence type="ECO:0000313" key="11">
    <source>
        <dbReference type="EMBL" id="EDO39719.1"/>
    </source>
</evidence>
<evidence type="ECO:0000256" key="5">
    <source>
        <dbReference type="ARBA" id="ARBA00023136"/>
    </source>
</evidence>
<evidence type="ECO:0000313" key="12">
    <source>
        <dbReference type="Proteomes" id="UP000001593"/>
    </source>
</evidence>
<dbReference type="FunCoup" id="A7S9A0">
    <property type="interactions" value="154"/>
</dbReference>
<dbReference type="InterPro" id="IPR017452">
    <property type="entry name" value="GPCR_Rhodpsn_7TM"/>
</dbReference>
<evidence type="ECO:0000259" key="10">
    <source>
        <dbReference type="PROSITE" id="PS50262"/>
    </source>
</evidence>
<dbReference type="EMBL" id="DS469602">
    <property type="protein sequence ID" value="EDO39719.1"/>
    <property type="molecule type" value="Genomic_DNA"/>
</dbReference>
<evidence type="ECO:0000256" key="1">
    <source>
        <dbReference type="ARBA" id="ARBA00004141"/>
    </source>
</evidence>
<dbReference type="PROSITE" id="PS50262">
    <property type="entry name" value="G_PROTEIN_RECEP_F1_2"/>
    <property type="match status" value="1"/>
</dbReference>
<dbReference type="PROSITE" id="PS00237">
    <property type="entry name" value="G_PROTEIN_RECEP_F1_1"/>
    <property type="match status" value="1"/>
</dbReference>
<evidence type="ECO:0000256" key="6">
    <source>
        <dbReference type="ARBA" id="ARBA00023170"/>
    </source>
</evidence>
<dbReference type="STRING" id="45351.A7S9A0"/>
<keyword evidence="4 8" id="KW-0297">G-protein coupled receptor</keyword>
<dbReference type="InterPro" id="IPR000276">
    <property type="entry name" value="GPCR_Rhodpsn"/>
</dbReference>
<reference evidence="11 12" key="1">
    <citation type="journal article" date="2007" name="Science">
        <title>Sea anemone genome reveals ancestral eumetazoan gene repertoire and genomic organization.</title>
        <authorList>
            <person name="Putnam N.H."/>
            <person name="Srivastava M."/>
            <person name="Hellsten U."/>
            <person name="Dirks B."/>
            <person name="Chapman J."/>
            <person name="Salamov A."/>
            <person name="Terry A."/>
            <person name="Shapiro H."/>
            <person name="Lindquist E."/>
            <person name="Kapitonov V.V."/>
            <person name="Jurka J."/>
            <person name="Genikhovich G."/>
            <person name="Grigoriev I.V."/>
            <person name="Lucas S.M."/>
            <person name="Steele R.E."/>
            <person name="Finnerty J.R."/>
            <person name="Technau U."/>
            <person name="Martindale M.Q."/>
            <person name="Rokhsar D.S."/>
        </authorList>
    </citation>
    <scope>NUCLEOTIDE SEQUENCE [LARGE SCALE GENOMIC DNA]</scope>
    <source>
        <strain evidence="12">CH2 X CH6</strain>
    </source>
</reference>
<dbReference type="GO" id="GO:0004930">
    <property type="term" value="F:G protein-coupled receptor activity"/>
    <property type="evidence" value="ECO:0000318"/>
    <property type="project" value="GO_Central"/>
</dbReference>
<sequence length="281" mass="32378">IVAMVAIVGNFLVVHTVWTNQRMQTATNYLIVNMAIADLLYMVLVIPPTFIVIYGSYEWPFRYSGRAIYFCQVVHFGQYLLVPVSVLTLATIATDRFFAITMPMKRLFTKKVYRSLMVVIWLVAAGLAAPILYAYRIKEFSGMLYCDEDWSPAFDTTRASRVYTIFLFAVAYCVPFVVMSVMYSVICRQLWMRKIPGEQDIEKSKKALESRKKVVKMLITVVVCFVLCWLPVQVATFLWDYSGVEISVDLNFILMFLMRSHSAVSPCIYAIFSQNYRQGFK</sequence>
<feature type="transmembrane region" description="Helical" evidence="9">
    <location>
        <begin position="214"/>
        <end position="232"/>
    </location>
</feature>
<dbReference type="KEGG" id="nve:5511384"/>
<feature type="non-terminal residue" evidence="11">
    <location>
        <position position="281"/>
    </location>
</feature>
<dbReference type="AlphaFoldDB" id="A7S9A0"/>
<evidence type="ECO:0000256" key="4">
    <source>
        <dbReference type="ARBA" id="ARBA00023040"/>
    </source>
</evidence>
<evidence type="ECO:0000256" key="3">
    <source>
        <dbReference type="ARBA" id="ARBA00022989"/>
    </source>
</evidence>
<proteinExistence type="inferred from homology"/>
<dbReference type="OrthoDB" id="10053194at2759"/>
<comment type="similarity">
    <text evidence="8">Belongs to the G-protein coupled receptor 1 family.</text>
</comment>
<dbReference type="FunFam" id="1.20.1070.10:FF:000663">
    <property type="entry name" value="Predicted protein"/>
    <property type="match status" value="1"/>
</dbReference>
<dbReference type="eggNOG" id="KOG3656">
    <property type="taxonomic scope" value="Eukaryota"/>
</dbReference>
<organism evidence="11 12">
    <name type="scientific">Nematostella vectensis</name>
    <name type="common">Starlet sea anemone</name>
    <dbReference type="NCBI Taxonomy" id="45351"/>
    <lineage>
        <taxon>Eukaryota</taxon>
        <taxon>Metazoa</taxon>
        <taxon>Cnidaria</taxon>
        <taxon>Anthozoa</taxon>
        <taxon>Hexacorallia</taxon>
        <taxon>Actiniaria</taxon>
        <taxon>Edwardsiidae</taxon>
        <taxon>Nematostella</taxon>
    </lineage>
</organism>
<dbReference type="SMART" id="SM01381">
    <property type="entry name" value="7TM_GPCR_Srsx"/>
    <property type="match status" value="1"/>
</dbReference>
<keyword evidence="2 8" id="KW-0812">Transmembrane</keyword>
<protein>
    <recommendedName>
        <fullName evidence="10">G-protein coupled receptors family 1 profile domain-containing protein</fullName>
    </recommendedName>
</protein>
<evidence type="ECO:0000256" key="2">
    <source>
        <dbReference type="ARBA" id="ARBA00022692"/>
    </source>
</evidence>
<dbReference type="InParanoid" id="A7S9A0"/>
<name>A7S9A0_NEMVE</name>
<keyword evidence="3 9" id="KW-1133">Transmembrane helix</keyword>
<dbReference type="Gene3D" id="1.20.1070.10">
    <property type="entry name" value="Rhodopsin 7-helix transmembrane proteins"/>
    <property type="match status" value="1"/>
</dbReference>
<dbReference type="Pfam" id="PF00001">
    <property type="entry name" value="7tm_1"/>
    <property type="match status" value="1"/>
</dbReference>